<keyword evidence="2" id="KW-1185">Reference proteome</keyword>
<dbReference type="AlphaFoldDB" id="A0A4Y2DV75"/>
<evidence type="ECO:0000313" key="2">
    <source>
        <dbReference type="Proteomes" id="UP000499080"/>
    </source>
</evidence>
<accession>A0A4Y2DV75</accession>
<protein>
    <submittedName>
        <fullName evidence="1">Uncharacterized protein</fullName>
    </submittedName>
</protein>
<organism evidence="1 2">
    <name type="scientific">Araneus ventricosus</name>
    <name type="common">Orbweaver spider</name>
    <name type="synonym">Epeira ventricosa</name>
    <dbReference type="NCBI Taxonomy" id="182803"/>
    <lineage>
        <taxon>Eukaryota</taxon>
        <taxon>Metazoa</taxon>
        <taxon>Ecdysozoa</taxon>
        <taxon>Arthropoda</taxon>
        <taxon>Chelicerata</taxon>
        <taxon>Arachnida</taxon>
        <taxon>Araneae</taxon>
        <taxon>Araneomorphae</taxon>
        <taxon>Entelegynae</taxon>
        <taxon>Araneoidea</taxon>
        <taxon>Araneidae</taxon>
        <taxon>Araneus</taxon>
    </lineage>
</organism>
<dbReference type="Proteomes" id="UP000499080">
    <property type="component" value="Unassembled WGS sequence"/>
</dbReference>
<dbReference type="OrthoDB" id="6434851at2759"/>
<name>A0A4Y2DV75_ARAVE</name>
<comment type="caution">
    <text evidence="1">The sequence shown here is derived from an EMBL/GenBank/DDBJ whole genome shotgun (WGS) entry which is preliminary data.</text>
</comment>
<dbReference type="EMBL" id="BGPR01000439">
    <property type="protein sequence ID" value="GBM20227.1"/>
    <property type="molecule type" value="Genomic_DNA"/>
</dbReference>
<gene>
    <name evidence="1" type="ORF">AVEN_216648_1</name>
</gene>
<proteinExistence type="predicted"/>
<reference evidence="1 2" key="1">
    <citation type="journal article" date="2019" name="Sci. Rep.">
        <title>Orb-weaving spider Araneus ventricosus genome elucidates the spidroin gene catalogue.</title>
        <authorList>
            <person name="Kono N."/>
            <person name="Nakamura H."/>
            <person name="Ohtoshi R."/>
            <person name="Moran D.A.P."/>
            <person name="Shinohara A."/>
            <person name="Yoshida Y."/>
            <person name="Fujiwara M."/>
            <person name="Mori M."/>
            <person name="Tomita M."/>
            <person name="Arakawa K."/>
        </authorList>
    </citation>
    <scope>NUCLEOTIDE SEQUENCE [LARGE SCALE GENOMIC DNA]</scope>
</reference>
<sequence>MFLSVKSCKKEDFILVTKEIGENVPPSAKICDVEEIILNSNEYKGDPDFVQVILENTVTDRKLQEQKEFELYKLNKEKELELGKLDKEKELELEKIKLKQQQEFELEKLKMNTELELARMQAQTQNQGVIYLQIPETSNAKKKFTLPKVGCYDLNIIVSAQKKKESENSPLQNFIKWIFS</sequence>
<evidence type="ECO:0000313" key="1">
    <source>
        <dbReference type="EMBL" id="GBM20227.1"/>
    </source>
</evidence>